<dbReference type="Proteomes" id="UP000770717">
    <property type="component" value="Unassembled WGS sequence"/>
</dbReference>
<accession>A0A8J6ENY6</accession>
<protein>
    <submittedName>
        <fullName evidence="1">Uncharacterized protein</fullName>
    </submittedName>
</protein>
<organism evidence="1 2">
    <name type="scientific">Eleutherodactylus coqui</name>
    <name type="common">Puerto Rican coqui</name>
    <dbReference type="NCBI Taxonomy" id="57060"/>
    <lineage>
        <taxon>Eukaryota</taxon>
        <taxon>Metazoa</taxon>
        <taxon>Chordata</taxon>
        <taxon>Craniata</taxon>
        <taxon>Vertebrata</taxon>
        <taxon>Euteleostomi</taxon>
        <taxon>Amphibia</taxon>
        <taxon>Batrachia</taxon>
        <taxon>Anura</taxon>
        <taxon>Neobatrachia</taxon>
        <taxon>Hyloidea</taxon>
        <taxon>Eleutherodactylidae</taxon>
        <taxon>Eleutherodactylinae</taxon>
        <taxon>Eleutherodactylus</taxon>
        <taxon>Eleutherodactylus</taxon>
    </lineage>
</organism>
<sequence length="80" mass="9211">MQNSDSKSAKYVRKKKIIASGFSSDYDLKGYVKHPFHFSTKWRQKGQSLKWLHRGRGHEKSNRHSHGYVRVGALVPGDVI</sequence>
<gene>
    <name evidence="1" type="ORF">GDO78_016767</name>
</gene>
<comment type="caution">
    <text evidence="1">The sequence shown here is derived from an EMBL/GenBank/DDBJ whole genome shotgun (WGS) entry which is preliminary data.</text>
</comment>
<reference evidence="1" key="1">
    <citation type="thesis" date="2020" institute="ProQuest LLC" country="789 East Eisenhower Parkway, Ann Arbor, MI, USA">
        <title>Comparative Genomics and Chromosome Evolution.</title>
        <authorList>
            <person name="Mudd A.B."/>
        </authorList>
    </citation>
    <scope>NUCLEOTIDE SEQUENCE</scope>
    <source>
        <strain evidence="1">HN-11 Male</strain>
        <tissue evidence="1">Kidney and liver</tissue>
    </source>
</reference>
<keyword evidence="2" id="KW-1185">Reference proteome</keyword>
<evidence type="ECO:0000313" key="2">
    <source>
        <dbReference type="Proteomes" id="UP000770717"/>
    </source>
</evidence>
<name>A0A8J6ENY6_ELECQ</name>
<proteinExistence type="predicted"/>
<dbReference type="EMBL" id="WNTK01000034">
    <property type="protein sequence ID" value="KAG9472842.1"/>
    <property type="molecule type" value="Genomic_DNA"/>
</dbReference>
<evidence type="ECO:0000313" key="1">
    <source>
        <dbReference type="EMBL" id="KAG9472842.1"/>
    </source>
</evidence>
<dbReference type="AlphaFoldDB" id="A0A8J6ENY6"/>